<feature type="transmembrane region" description="Helical" evidence="5">
    <location>
        <begin position="167"/>
        <end position="188"/>
    </location>
</feature>
<organism evidence="6 7">
    <name type="scientific">Mycoplasma zalophi</name>
    <dbReference type="NCBI Taxonomy" id="191287"/>
    <lineage>
        <taxon>Bacteria</taxon>
        <taxon>Bacillati</taxon>
        <taxon>Mycoplasmatota</taxon>
        <taxon>Mollicutes</taxon>
        <taxon>Mycoplasmataceae</taxon>
        <taxon>Mycoplasma</taxon>
    </lineage>
</organism>
<dbReference type="RefSeq" id="WP_216488387.1">
    <property type="nucleotide sequence ID" value="NZ_JAHMHH010000001.1"/>
</dbReference>
<evidence type="ECO:0000256" key="4">
    <source>
        <dbReference type="ARBA" id="ARBA00023136"/>
    </source>
</evidence>
<evidence type="ECO:0000256" key="2">
    <source>
        <dbReference type="ARBA" id="ARBA00022692"/>
    </source>
</evidence>
<feature type="transmembrane region" description="Helical" evidence="5">
    <location>
        <begin position="200"/>
        <end position="227"/>
    </location>
</feature>
<keyword evidence="4 5" id="KW-0472">Membrane</keyword>
<keyword evidence="3 5" id="KW-1133">Transmembrane helix</keyword>
<dbReference type="Proteomes" id="UP000718793">
    <property type="component" value="Unassembled WGS sequence"/>
</dbReference>
<dbReference type="InterPro" id="IPR006603">
    <property type="entry name" value="PQ-loop_rpt"/>
</dbReference>
<comment type="caution">
    <text evidence="6">The sequence shown here is derived from an EMBL/GenBank/DDBJ whole genome shotgun (WGS) entry which is preliminary data.</text>
</comment>
<gene>
    <name evidence="6" type="ORF">KQ875_00585</name>
</gene>
<feature type="transmembrane region" description="Helical" evidence="5">
    <location>
        <begin position="102"/>
        <end position="127"/>
    </location>
</feature>
<evidence type="ECO:0000256" key="5">
    <source>
        <dbReference type="SAM" id="Phobius"/>
    </source>
</evidence>
<evidence type="ECO:0000256" key="1">
    <source>
        <dbReference type="ARBA" id="ARBA00004141"/>
    </source>
</evidence>
<proteinExistence type="predicted"/>
<feature type="transmembrane region" description="Helical" evidence="5">
    <location>
        <begin position="42"/>
        <end position="63"/>
    </location>
</feature>
<keyword evidence="7" id="KW-1185">Reference proteome</keyword>
<protein>
    <recommendedName>
        <fullName evidence="8">PQ-loop repeat-containing protein</fullName>
    </recommendedName>
</protein>
<reference evidence="6" key="1">
    <citation type="submission" date="2021-06" db="EMBL/GenBank/DDBJ databases">
        <title>Novel Mycoplasma species detected in California sea lions (Zalophus californianus) from the USA.</title>
        <authorList>
            <person name="Volokhov D.V."/>
            <person name="Furtak V.A."/>
            <person name="Zagorodnyaya T.A."/>
        </authorList>
    </citation>
    <scope>NUCLEOTIDE SEQUENCE [LARGE SCALE GENOMIC DNA]</scope>
    <source>
        <strain evidence="6">CSL 5346</strain>
    </source>
</reference>
<dbReference type="EMBL" id="JAHMHH010000001">
    <property type="protein sequence ID" value="MBU4692095.1"/>
    <property type="molecule type" value="Genomic_DNA"/>
</dbReference>
<evidence type="ECO:0000256" key="3">
    <source>
        <dbReference type="ARBA" id="ARBA00022989"/>
    </source>
</evidence>
<accession>A0ABS6DQG7</accession>
<comment type="subcellular location">
    <subcellularLocation>
        <location evidence="1">Membrane</location>
        <topology evidence="1">Multi-pass membrane protein</topology>
    </subcellularLocation>
</comment>
<sequence length="240" mass="27762">MDTFLKIGEVFGWFGAFATVFLGLPQLIKLIREKSVGKVKFVSFWVFYWGLFAWVLFGTFLPGGLVQVAISNLLCIYIYSAVIFYLYYYDENIGKLKNNKKIILLNVSIIIGVFCILSTAMTIYGIIPNTQKIHNSVVQMILGITIPSFTCLAFMPQVFYSFKTKNFAGISAYMVLMFIMNNVFWIIYWVSRLVEQHTYAFAISLGWQIFSLIIFSVQMIYTIEYYVKLRKTKIKIKSHS</sequence>
<name>A0ABS6DQG7_9MOLU</name>
<feature type="transmembrane region" description="Helical" evidence="5">
    <location>
        <begin position="69"/>
        <end position="90"/>
    </location>
</feature>
<evidence type="ECO:0000313" key="7">
    <source>
        <dbReference type="Proteomes" id="UP000718793"/>
    </source>
</evidence>
<dbReference type="Pfam" id="PF04193">
    <property type="entry name" value="PQ-loop"/>
    <property type="match status" value="2"/>
</dbReference>
<evidence type="ECO:0008006" key="8">
    <source>
        <dbReference type="Google" id="ProtNLM"/>
    </source>
</evidence>
<feature type="transmembrane region" description="Helical" evidence="5">
    <location>
        <begin position="12"/>
        <end position="30"/>
    </location>
</feature>
<evidence type="ECO:0000313" key="6">
    <source>
        <dbReference type="EMBL" id="MBU4692095.1"/>
    </source>
</evidence>
<feature type="transmembrane region" description="Helical" evidence="5">
    <location>
        <begin position="133"/>
        <end position="155"/>
    </location>
</feature>
<keyword evidence="2 5" id="KW-0812">Transmembrane</keyword>